<comment type="caution">
    <text evidence="1">The sequence shown here is derived from an EMBL/GenBank/DDBJ whole genome shotgun (WGS) entry which is preliminary data.</text>
</comment>
<sequence>MFPHKHTLVKFMCFGTHDDHLQPVAPLFTGRNLVGAGPSMPEIPFIQ</sequence>
<proteinExistence type="predicted"/>
<dbReference type="AlphaFoldDB" id="A0A1R3G8B0"/>
<reference evidence="2" key="1">
    <citation type="submission" date="2013-09" db="EMBL/GenBank/DDBJ databases">
        <title>Corchorus olitorius genome sequencing.</title>
        <authorList>
            <person name="Alam M."/>
            <person name="Haque M.S."/>
            <person name="Islam M.S."/>
            <person name="Emdad E.M."/>
            <person name="Islam M.M."/>
            <person name="Ahmed B."/>
            <person name="Halim A."/>
            <person name="Hossen Q.M.M."/>
            <person name="Hossain M.Z."/>
            <person name="Ahmed R."/>
            <person name="Khan M.M."/>
            <person name="Islam R."/>
            <person name="Rashid M.M."/>
            <person name="Khan S.A."/>
            <person name="Rahman M.S."/>
            <person name="Alam M."/>
            <person name="Yahiya A.S."/>
            <person name="Khan M.S."/>
            <person name="Azam M.S."/>
            <person name="Haque T."/>
            <person name="Lashkar M.Z.H."/>
            <person name="Akhand A.I."/>
            <person name="Morshed G."/>
            <person name="Roy S."/>
            <person name="Uddin K.S."/>
            <person name="Rabeya T."/>
            <person name="Hossain A.S."/>
            <person name="Chowdhury A."/>
            <person name="Snigdha A.R."/>
            <person name="Mortoza M.S."/>
            <person name="Matin S.A."/>
            <person name="Hoque S.M.E."/>
            <person name="Islam M.K."/>
            <person name="Roy D.K."/>
            <person name="Haider R."/>
            <person name="Moosa M.M."/>
            <person name="Elias S.M."/>
            <person name="Hasan A.M."/>
            <person name="Jahan S."/>
            <person name="Shafiuddin M."/>
            <person name="Mahmood N."/>
            <person name="Shommy N.S."/>
        </authorList>
    </citation>
    <scope>NUCLEOTIDE SEQUENCE [LARGE SCALE GENOMIC DNA]</scope>
    <source>
        <strain evidence="2">cv. O-4</strain>
    </source>
</reference>
<dbReference type="Proteomes" id="UP000187203">
    <property type="component" value="Unassembled WGS sequence"/>
</dbReference>
<evidence type="ECO:0000313" key="2">
    <source>
        <dbReference type="Proteomes" id="UP000187203"/>
    </source>
</evidence>
<keyword evidence="2" id="KW-1185">Reference proteome</keyword>
<name>A0A1R3G8B0_9ROSI</name>
<protein>
    <submittedName>
        <fullName evidence="1">Uncharacterized protein</fullName>
    </submittedName>
</protein>
<dbReference type="EMBL" id="AWUE01023275">
    <property type="protein sequence ID" value="OMO54328.1"/>
    <property type="molecule type" value="Genomic_DNA"/>
</dbReference>
<accession>A0A1R3G8B0</accession>
<evidence type="ECO:0000313" key="1">
    <source>
        <dbReference type="EMBL" id="OMO54328.1"/>
    </source>
</evidence>
<gene>
    <name evidence="1" type="ORF">COLO4_36526</name>
</gene>
<organism evidence="1 2">
    <name type="scientific">Corchorus olitorius</name>
    <dbReference type="NCBI Taxonomy" id="93759"/>
    <lineage>
        <taxon>Eukaryota</taxon>
        <taxon>Viridiplantae</taxon>
        <taxon>Streptophyta</taxon>
        <taxon>Embryophyta</taxon>
        <taxon>Tracheophyta</taxon>
        <taxon>Spermatophyta</taxon>
        <taxon>Magnoliopsida</taxon>
        <taxon>eudicotyledons</taxon>
        <taxon>Gunneridae</taxon>
        <taxon>Pentapetalae</taxon>
        <taxon>rosids</taxon>
        <taxon>malvids</taxon>
        <taxon>Malvales</taxon>
        <taxon>Malvaceae</taxon>
        <taxon>Grewioideae</taxon>
        <taxon>Apeibeae</taxon>
        <taxon>Corchorus</taxon>
    </lineage>
</organism>